<organism evidence="3 4">
    <name type="scientific">Stylosanthes scabra</name>
    <dbReference type="NCBI Taxonomy" id="79078"/>
    <lineage>
        <taxon>Eukaryota</taxon>
        <taxon>Viridiplantae</taxon>
        <taxon>Streptophyta</taxon>
        <taxon>Embryophyta</taxon>
        <taxon>Tracheophyta</taxon>
        <taxon>Spermatophyta</taxon>
        <taxon>Magnoliopsida</taxon>
        <taxon>eudicotyledons</taxon>
        <taxon>Gunneridae</taxon>
        <taxon>Pentapetalae</taxon>
        <taxon>rosids</taxon>
        <taxon>fabids</taxon>
        <taxon>Fabales</taxon>
        <taxon>Fabaceae</taxon>
        <taxon>Papilionoideae</taxon>
        <taxon>50 kb inversion clade</taxon>
        <taxon>dalbergioids sensu lato</taxon>
        <taxon>Dalbergieae</taxon>
        <taxon>Pterocarpus clade</taxon>
        <taxon>Stylosanthes</taxon>
    </lineage>
</organism>
<dbReference type="InterPro" id="IPR050148">
    <property type="entry name" value="Terpene_synthase-like"/>
</dbReference>
<reference evidence="3 4" key="1">
    <citation type="journal article" date="2023" name="Plants (Basel)">
        <title>Bridging the Gap: Combining Genomics and Transcriptomics Approaches to Understand Stylosanthes scabra, an Orphan Legume from the Brazilian Caatinga.</title>
        <authorList>
            <person name="Ferreira-Neto J.R.C."/>
            <person name="da Silva M.D."/>
            <person name="Binneck E."/>
            <person name="de Melo N.F."/>
            <person name="da Silva R.H."/>
            <person name="de Melo A.L.T.M."/>
            <person name="Pandolfi V."/>
            <person name="Bustamante F.O."/>
            <person name="Brasileiro-Vidal A.C."/>
            <person name="Benko-Iseppon A.M."/>
        </authorList>
    </citation>
    <scope>NUCLEOTIDE SEQUENCE [LARGE SCALE GENOMIC DNA]</scope>
    <source>
        <tissue evidence="3">Leaves</tissue>
    </source>
</reference>
<evidence type="ECO:0000259" key="2">
    <source>
        <dbReference type="Pfam" id="PF01397"/>
    </source>
</evidence>
<keyword evidence="1" id="KW-0460">Magnesium</keyword>
<evidence type="ECO:0000313" key="3">
    <source>
        <dbReference type="EMBL" id="MED6183506.1"/>
    </source>
</evidence>
<evidence type="ECO:0000256" key="1">
    <source>
        <dbReference type="ARBA" id="ARBA00022842"/>
    </source>
</evidence>
<dbReference type="EMBL" id="JASCZI010181441">
    <property type="protein sequence ID" value="MED6183506.1"/>
    <property type="molecule type" value="Genomic_DNA"/>
</dbReference>
<dbReference type="PANTHER" id="PTHR31225">
    <property type="entry name" value="OS04G0344100 PROTEIN-RELATED"/>
    <property type="match status" value="1"/>
</dbReference>
<name>A0ABU6WFA2_9FABA</name>
<feature type="domain" description="Terpene synthase N-terminal" evidence="2">
    <location>
        <begin position="59"/>
        <end position="143"/>
    </location>
</feature>
<accession>A0ABU6WFA2</accession>
<keyword evidence="4" id="KW-1185">Reference proteome</keyword>
<dbReference type="Pfam" id="PF01397">
    <property type="entry name" value="Terpene_synth"/>
    <property type="match status" value="1"/>
</dbReference>
<dbReference type="InterPro" id="IPR036965">
    <property type="entry name" value="Terpene_synth_N_sf"/>
</dbReference>
<dbReference type="PANTHER" id="PTHR31225:SF137">
    <property type="entry name" value="TERPENE SYNTHASE 11-RELATED"/>
    <property type="match status" value="1"/>
</dbReference>
<gene>
    <name evidence="3" type="ORF">PIB30_038435</name>
</gene>
<protein>
    <recommendedName>
        <fullName evidence="2">Terpene synthase N-terminal domain-containing protein</fullName>
    </recommendedName>
</protein>
<sequence>MAHVIQVRAFSLASSISIHPPRHNSIHPPWNLSLQTSKGQGTMHNKKLCINSVALQEKVEHVKSGDSKKSLEQMKTEGQEALLKKSSDPLETLKIIESIQELGIGHHFEEEITALLGKVCQWDASQDLFATSLQFRLLRHHGWTTFPGMYYVNSNLSPVTFNP</sequence>
<proteinExistence type="predicted"/>
<dbReference type="Gene3D" id="1.50.10.130">
    <property type="entry name" value="Terpene synthase, N-terminal domain"/>
    <property type="match status" value="1"/>
</dbReference>
<evidence type="ECO:0000313" key="4">
    <source>
        <dbReference type="Proteomes" id="UP001341840"/>
    </source>
</evidence>
<comment type="caution">
    <text evidence="3">The sequence shown here is derived from an EMBL/GenBank/DDBJ whole genome shotgun (WGS) entry which is preliminary data.</text>
</comment>
<dbReference type="InterPro" id="IPR001906">
    <property type="entry name" value="Terpene_synth_N"/>
</dbReference>
<dbReference type="Proteomes" id="UP001341840">
    <property type="component" value="Unassembled WGS sequence"/>
</dbReference>
<dbReference type="SUPFAM" id="SSF48239">
    <property type="entry name" value="Terpenoid cyclases/Protein prenyltransferases"/>
    <property type="match status" value="1"/>
</dbReference>
<dbReference type="InterPro" id="IPR008930">
    <property type="entry name" value="Terpenoid_cyclase/PrenylTrfase"/>
</dbReference>